<evidence type="ECO:0000313" key="3">
    <source>
        <dbReference type="Proteomes" id="UP000317043"/>
    </source>
</evidence>
<reference evidence="2 3" key="1">
    <citation type="submission" date="2019-06" db="EMBL/GenBank/DDBJ databases">
        <title>Sequencing the genomes of 1000 actinobacteria strains.</title>
        <authorList>
            <person name="Klenk H.-P."/>
        </authorList>
    </citation>
    <scope>NUCLEOTIDE SEQUENCE [LARGE SCALE GENOMIC DNA]</scope>
    <source>
        <strain evidence="2 3">DSM 45928</strain>
    </source>
</reference>
<dbReference type="PANTHER" id="PTHR11079:SF179">
    <property type="entry name" value="TRNA(ADENINE(34)) DEAMINASE, CHLOROPLASTIC"/>
    <property type="match status" value="1"/>
</dbReference>
<protein>
    <submittedName>
        <fullName evidence="2">tRNA(Arg) A34 adenosine deaminase TadA</fullName>
    </submittedName>
</protein>
<dbReference type="InParanoid" id="A0A543B3I4"/>
<accession>A0A543B3I4</accession>
<dbReference type="Pfam" id="PF00383">
    <property type="entry name" value="dCMP_cyt_deam_1"/>
    <property type="match status" value="1"/>
</dbReference>
<dbReference type="InterPro" id="IPR002125">
    <property type="entry name" value="CMP_dCMP_dom"/>
</dbReference>
<evidence type="ECO:0000313" key="2">
    <source>
        <dbReference type="EMBL" id="TQL79353.1"/>
    </source>
</evidence>
<dbReference type="InterPro" id="IPR016193">
    <property type="entry name" value="Cytidine_deaminase-like"/>
</dbReference>
<dbReference type="EMBL" id="VFOW01000001">
    <property type="protein sequence ID" value="TQL79353.1"/>
    <property type="molecule type" value="Genomic_DNA"/>
</dbReference>
<dbReference type="AlphaFoldDB" id="A0A543B3I4"/>
<sequence length="168" mass="18583">MASSQGSSDLTTQQRDHLRRCVELAREALEAGDEPFGSILVDDRGTVRYEERNRVNSVDPTRHPEFDIARWAGANLTARERHGSTVYTSGEHCPMCSTAHALVGLGPIRYATSFQQLRDWRREWGLTSSPTVDLPIAAVAPQIDAAGPFPEFTDEIRALHARLLGVEA</sequence>
<dbReference type="GO" id="GO:0003824">
    <property type="term" value="F:catalytic activity"/>
    <property type="evidence" value="ECO:0007669"/>
    <property type="project" value="InterPro"/>
</dbReference>
<dbReference type="CDD" id="cd01285">
    <property type="entry name" value="nucleoside_deaminase"/>
    <property type="match status" value="1"/>
</dbReference>
<organism evidence="2 3">
    <name type="scientific">Stackebrandtia endophytica</name>
    <dbReference type="NCBI Taxonomy" id="1496996"/>
    <lineage>
        <taxon>Bacteria</taxon>
        <taxon>Bacillati</taxon>
        <taxon>Actinomycetota</taxon>
        <taxon>Actinomycetes</taxon>
        <taxon>Glycomycetales</taxon>
        <taxon>Glycomycetaceae</taxon>
        <taxon>Stackebrandtia</taxon>
    </lineage>
</organism>
<proteinExistence type="predicted"/>
<dbReference type="PROSITE" id="PS51747">
    <property type="entry name" value="CYT_DCMP_DEAMINASES_2"/>
    <property type="match status" value="1"/>
</dbReference>
<feature type="domain" description="CMP/dCMP-type deaminase" evidence="1">
    <location>
        <begin position="12"/>
        <end position="128"/>
    </location>
</feature>
<gene>
    <name evidence="2" type="ORF">FB566_4954</name>
</gene>
<keyword evidence="3" id="KW-1185">Reference proteome</keyword>
<dbReference type="SUPFAM" id="SSF53927">
    <property type="entry name" value="Cytidine deaminase-like"/>
    <property type="match status" value="1"/>
</dbReference>
<dbReference type="OrthoDB" id="9802676at2"/>
<comment type="caution">
    <text evidence="2">The sequence shown here is derived from an EMBL/GenBank/DDBJ whole genome shotgun (WGS) entry which is preliminary data.</text>
</comment>
<dbReference type="PANTHER" id="PTHR11079">
    <property type="entry name" value="CYTOSINE DEAMINASE FAMILY MEMBER"/>
    <property type="match status" value="1"/>
</dbReference>
<dbReference type="Proteomes" id="UP000317043">
    <property type="component" value="Unassembled WGS sequence"/>
</dbReference>
<dbReference type="RefSeq" id="WP_142044590.1">
    <property type="nucleotide sequence ID" value="NZ_JBHTGS010000002.1"/>
</dbReference>
<evidence type="ECO:0000259" key="1">
    <source>
        <dbReference type="PROSITE" id="PS51747"/>
    </source>
</evidence>
<dbReference type="Gene3D" id="3.40.140.10">
    <property type="entry name" value="Cytidine Deaminase, domain 2"/>
    <property type="match status" value="1"/>
</dbReference>
<name>A0A543B3I4_9ACTN</name>